<keyword evidence="2 9" id="KW-0378">Hydrolase</keyword>
<dbReference type="PANTHER" id="PTHR43739:SF2">
    <property type="entry name" value="OLIGOXYLOGLUCAN-REDUCING END-SPECIFIC XYLOGLUCANASE-RELATED"/>
    <property type="match status" value="1"/>
</dbReference>
<evidence type="ECO:0000313" key="10">
    <source>
        <dbReference type="Proteomes" id="UP000054248"/>
    </source>
</evidence>
<protein>
    <submittedName>
        <fullName evidence="9">Glycoside hydrolase family 74 protein</fullName>
    </submittedName>
</protein>
<keyword evidence="10" id="KW-1185">Reference proteome</keyword>
<keyword evidence="4" id="KW-0119">Carbohydrate metabolism</keyword>
<proteinExistence type="inferred from homology"/>
<dbReference type="InterPro" id="IPR015943">
    <property type="entry name" value="WD40/YVTN_repeat-like_dom_sf"/>
</dbReference>
<evidence type="ECO:0000256" key="8">
    <source>
        <dbReference type="SAM" id="SignalP"/>
    </source>
</evidence>
<keyword evidence="1 8" id="KW-0732">Signal</keyword>
<evidence type="ECO:0000256" key="7">
    <source>
        <dbReference type="ARBA" id="ARBA00037986"/>
    </source>
</evidence>
<dbReference type="OrthoDB" id="2151161at2759"/>
<dbReference type="FunFam" id="2.130.10.10:FF:000534">
    <property type="entry name" value="Xyloglucanase Xgh74A"/>
    <property type="match status" value="1"/>
</dbReference>
<feature type="signal peptide" evidence="8">
    <location>
        <begin position="1"/>
        <end position="20"/>
    </location>
</feature>
<dbReference type="GO" id="GO:0030245">
    <property type="term" value="P:cellulose catabolic process"/>
    <property type="evidence" value="ECO:0007669"/>
    <property type="project" value="UniProtKB-KW"/>
</dbReference>
<keyword evidence="6" id="KW-0624">Polysaccharide degradation</keyword>
<keyword evidence="5" id="KW-0326">Glycosidase</keyword>
<dbReference type="PANTHER" id="PTHR43739">
    <property type="entry name" value="XYLOGLUCANASE (EUROFUNG)"/>
    <property type="match status" value="1"/>
</dbReference>
<keyword evidence="3" id="KW-0136">Cellulose degradation</keyword>
<evidence type="ECO:0000256" key="6">
    <source>
        <dbReference type="ARBA" id="ARBA00023326"/>
    </source>
</evidence>
<name>A0A0C3QMX6_9AGAM</name>
<sequence>MRYSTISLAIVAISSLLASASTTWKQVRVGGGQGFVPGIVFCPKTKGIAYARTDIGGLYKLNSDDSWTPLTDWVGTNNWHDWGVDALAVDPTDCNKVYIAVGMYTISWDPNPGSILASKDGGATWSESKLTFKVGGNMPGRGIGERLAVDPNSPNILYFGARSGNGLWKSTNSGVSWTKVSNFPSTGTYVQDASNEYTADPVGLAFITFDASSSSSGQATKRIFVGVANVGTASIYVSNDAGATWSAVSGQPLTNNLPHKGVISPSQGLLYVTFNNNAGPYDGTLGTVQKYNIATGVWTDITPKPSDYNGSDQYYGWGGFAVDSQKPGTIMVANLNSWWPDGNIFRSTDSGATWSPLWAWGAYPNTNRYYKYDVSLAPWIGVVQSGDTKQIGQMIEALVIDPFDSNHWLYGTGLTIYGGRDLTNWDTVHNVTLKVLADGIEESAVQALISPPTGPRLISGMYDVEGFVHNSLDAVPTTKFTGPLWGGVTSLDWAGQVPATILRIGNDGGNTNGKQVAISTNSGSSWAIDNGGKHV</sequence>
<evidence type="ECO:0000313" key="9">
    <source>
        <dbReference type="EMBL" id="KIO29296.1"/>
    </source>
</evidence>
<dbReference type="SUPFAM" id="SSF110296">
    <property type="entry name" value="Oligoxyloglucan reducing end-specific cellobiohydrolase"/>
    <property type="match status" value="1"/>
</dbReference>
<dbReference type="Proteomes" id="UP000054248">
    <property type="component" value="Unassembled WGS sequence"/>
</dbReference>
<reference evidence="10" key="2">
    <citation type="submission" date="2015-01" db="EMBL/GenBank/DDBJ databases">
        <title>Evolutionary Origins and Diversification of the Mycorrhizal Mutualists.</title>
        <authorList>
            <consortium name="DOE Joint Genome Institute"/>
            <consortium name="Mycorrhizal Genomics Consortium"/>
            <person name="Kohler A."/>
            <person name="Kuo A."/>
            <person name="Nagy L.G."/>
            <person name="Floudas D."/>
            <person name="Copeland A."/>
            <person name="Barry K.W."/>
            <person name="Cichocki N."/>
            <person name="Veneault-Fourrey C."/>
            <person name="LaButti K."/>
            <person name="Lindquist E.A."/>
            <person name="Lipzen A."/>
            <person name="Lundell T."/>
            <person name="Morin E."/>
            <person name="Murat C."/>
            <person name="Riley R."/>
            <person name="Ohm R."/>
            <person name="Sun H."/>
            <person name="Tunlid A."/>
            <person name="Henrissat B."/>
            <person name="Grigoriev I.V."/>
            <person name="Hibbett D.S."/>
            <person name="Martin F."/>
        </authorList>
    </citation>
    <scope>NUCLEOTIDE SEQUENCE [LARGE SCALE GENOMIC DNA]</scope>
    <source>
        <strain evidence="10">MUT 4182</strain>
    </source>
</reference>
<evidence type="ECO:0000256" key="2">
    <source>
        <dbReference type="ARBA" id="ARBA00022801"/>
    </source>
</evidence>
<evidence type="ECO:0000256" key="4">
    <source>
        <dbReference type="ARBA" id="ARBA00023277"/>
    </source>
</evidence>
<dbReference type="CDD" id="cd15482">
    <property type="entry name" value="Sialidase_non-viral"/>
    <property type="match status" value="1"/>
</dbReference>
<comment type="similarity">
    <text evidence="7">Belongs to the glycosyl hydrolase 74 family.</text>
</comment>
<accession>A0A0C3QMX6</accession>
<dbReference type="EMBL" id="KN822984">
    <property type="protein sequence ID" value="KIO29296.1"/>
    <property type="molecule type" value="Genomic_DNA"/>
</dbReference>
<feature type="chain" id="PRO_5002168958" evidence="8">
    <location>
        <begin position="21"/>
        <end position="535"/>
    </location>
</feature>
<dbReference type="InterPro" id="IPR052025">
    <property type="entry name" value="Xyloglucanase_GH74"/>
</dbReference>
<evidence type="ECO:0000256" key="1">
    <source>
        <dbReference type="ARBA" id="ARBA00022729"/>
    </source>
</evidence>
<dbReference type="HOGENOM" id="CLU_004180_1_1_1"/>
<reference evidence="9 10" key="1">
    <citation type="submission" date="2014-04" db="EMBL/GenBank/DDBJ databases">
        <authorList>
            <consortium name="DOE Joint Genome Institute"/>
            <person name="Kuo A."/>
            <person name="Girlanda M."/>
            <person name="Perotto S."/>
            <person name="Kohler A."/>
            <person name="Nagy L.G."/>
            <person name="Floudas D."/>
            <person name="Copeland A."/>
            <person name="Barry K.W."/>
            <person name="Cichocki N."/>
            <person name="Veneault-Fourrey C."/>
            <person name="LaButti K."/>
            <person name="Lindquist E.A."/>
            <person name="Lipzen A."/>
            <person name="Lundell T."/>
            <person name="Morin E."/>
            <person name="Murat C."/>
            <person name="Sun H."/>
            <person name="Tunlid A."/>
            <person name="Henrissat B."/>
            <person name="Grigoriev I.V."/>
            <person name="Hibbett D.S."/>
            <person name="Martin F."/>
            <person name="Nordberg H.P."/>
            <person name="Cantor M.N."/>
            <person name="Hua S.X."/>
        </authorList>
    </citation>
    <scope>NUCLEOTIDE SEQUENCE [LARGE SCALE GENOMIC DNA]</scope>
    <source>
        <strain evidence="9 10">MUT 4182</strain>
    </source>
</reference>
<gene>
    <name evidence="9" type="ORF">M407DRAFT_21519</name>
</gene>
<dbReference type="AlphaFoldDB" id="A0A0C3QMX6"/>
<dbReference type="STRING" id="1051891.A0A0C3QMX6"/>
<dbReference type="GO" id="GO:0010411">
    <property type="term" value="P:xyloglucan metabolic process"/>
    <property type="evidence" value="ECO:0007669"/>
    <property type="project" value="TreeGrafter"/>
</dbReference>
<evidence type="ECO:0000256" key="5">
    <source>
        <dbReference type="ARBA" id="ARBA00023295"/>
    </source>
</evidence>
<organism evidence="9 10">
    <name type="scientific">Tulasnella calospora MUT 4182</name>
    <dbReference type="NCBI Taxonomy" id="1051891"/>
    <lineage>
        <taxon>Eukaryota</taxon>
        <taxon>Fungi</taxon>
        <taxon>Dikarya</taxon>
        <taxon>Basidiomycota</taxon>
        <taxon>Agaricomycotina</taxon>
        <taxon>Agaricomycetes</taxon>
        <taxon>Cantharellales</taxon>
        <taxon>Tulasnellaceae</taxon>
        <taxon>Tulasnella</taxon>
    </lineage>
</organism>
<dbReference type="Gene3D" id="2.130.10.10">
    <property type="entry name" value="YVTN repeat-like/Quinoprotein amine dehydrogenase"/>
    <property type="match status" value="2"/>
</dbReference>
<evidence type="ECO:0000256" key="3">
    <source>
        <dbReference type="ARBA" id="ARBA00023001"/>
    </source>
</evidence>
<dbReference type="GO" id="GO:0016798">
    <property type="term" value="F:hydrolase activity, acting on glycosyl bonds"/>
    <property type="evidence" value="ECO:0007669"/>
    <property type="project" value="UniProtKB-KW"/>
</dbReference>